<dbReference type="InterPro" id="IPR016866">
    <property type="entry name" value="UCP028069"/>
</dbReference>
<evidence type="ECO:0000313" key="3">
    <source>
        <dbReference type="Proteomes" id="UP000318359"/>
    </source>
</evidence>
<evidence type="ECO:0000256" key="1">
    <source>
        <dbReference type="SAM" id="Coils"/>
    </source>
</evidence>
<evidence type="ECO:0000313" key="2">
    <source>
        <dbReference type="EMBL" id="RZO16420.1"/>
    </source>
</evidence>
<dbReference type="PIRSF" id="PIRSF028069">
    <property type="entry name" value="UCP028069"/>
    <property type="match status" value="1"/>
</dbReference>
<dbReference type="EMBL" id="SHBM01000047">
    <property type="protein sequence ID" value="RZO16420.1"/>
    <property type="molecule type" value="Genomic_DNA"/>
</dbReference>
<gene>
    <name evidence="2" type="ORF">EVB00_03030</name>
</gene>
<accession>A0A520M5C0</accession>
<dbReference type="Proteomes" id="UP000318359">
    <property type="component" value="Unassembled WGS sequence"/>
</dbReference>
<comment type="caution">
    <text evidence="2">The sequence shown here is derived from an EMBL/GenBank/DDBJ whole genome shotgun (WGS) entry which is preliminary data.</text>
</comment>
<feature type="coiled-coil region" evidence="1">
    <location>
        <begin position="77"/>
        <end position="104"/>
    </location>
</feature>
<protein>
    <submittedName>
        <fullName evidence="2">DUF3450 domain-containing protein</fullName>
    </submittedName>
</protein>
<keyword evidence="1" id="KW-0175">Coiled coil</keyword>
<dbReference type="Pfam" id="PF11932">
    <property type="entry name" value="DUF3450"/>
    <property type="match status" value="1"/>
</dbReference>
<name>A0A520M5C0_9GAMM</name>
<organism evidence="2 3">
    <name type="scientific">SAR86 cluster bacterium</name>
    <dbReference type="NCBI Taxonomy" id="2030880"/>
    <lineage>
        <taxon>Bacteria</taxon>
        <taxon>Pseudomonadati</taxon>
        <taxon>Pseudomonadota</taxon>
        <taxon>Gammaproteobacteria</taxon>
        <taxon>SAR86 cluster</taxon>
    </lineage>
</organism>
<reference evidence="2 3" key="1">
    <citation type="submission" date="2019-02" db="EMBL/GenBank/DDBJ databases">
        <title>Prokaryotic population dynamics and viral predation in marine succession experiment using metagenomics: the confinement effect.</title>
        <authorList>
            <person name="Haro-Moreno J.M."/>
            <person name="Rodriguez-Valera F."/>
            <person name="Lopez-Perez M."/>
        </authorList>
    </citation>
    <scope>NUCLEOTIDE SEQUENCE [LARGE SCALE GENOMIC DNA]</scope>
    <source>
        <strain evidence="2">MED-G167</strain>
    </source>
</reference>
<sequence length="257" mass="29507">MNKYILSLTLVLSLNIDSQEVQVDIDELNESVGTSTKSIKDSAAKQKQINSIDRKTKELEFEYKDTYKEYENLKLYNDQLQKIITSQNEEIESIIQQIDELDNTNINIIPLMLKMTTALEQFISLDIPFLLDERMNRVENIKEVMDRGDVSTSEKFRKVAEAYQIENDYGRTIEAYRGSVNFENKDFNADFLRIGRVALMFITTNGDKAAYWDTSSNSWKKSSGSIKRSTEEGLKIALKQAPPALINIPVTSYEKVN</sequence>
<dbReference type="AlphaFoldDB" id="A0A520M5C0"/>
<proteinExistence type="predicted"/>